<gene>
    <name evidence="1" type="ORF">AcetOrient_orf00135p</name>
</gene>
<sequence>MLTPAAAVKRHLQLCLLMRRPLDNRNDRHEATVACLLSYH</sequence>
<dbReference type="Proteomes" id="UP000270034">
    <property type="component" value="Plasmid pAOF1"/>
</dbReference>
<accession>A0A2Z5ZMP6</accession>
<dbReference type="EMBL" id="AP018516">
    <property type="protein sequence ID" value="BBC81786.1"/>
    <property type="molecule type" value="Genomic_DNA"/>
</dbReference>
<evidence type="ECO:0000313" key="2">
    <source>
        <dbReference type="Proteomes" id="UP000270034"/>
    </source>
</evidence>
<protein>
    <submittedName>
        <fullName evidence="1">Uncharacterized protein</fullName>
    </submittedName>
</protein>
<name>A0A2Z5ZMP6_9PROT</name>
<reference evidence="1 2" key="1">
    <citation type="submission" date="2018-02" db="EMBL/GenBank/DDBJ databases">
        <title>Acetobacter orientalis genome.</title>
        <authorList>
            <person name="Nakashima N."/>
            <person name="Tamura T."/>
        </authorList>
    </citation>
    <scope>NUCLEOTIDE SEQUENCE [LARGE SCALE GENOMIC DNA]</scope>
    <source>
        <strain evidence="1 2">FAN1</strain>
        <plasmid evidence="2">paof1 fan1 dna</plasmid>
    </source>
</reference>
<geneLocation type="plasmid" evidence="2">
    <name>paof1 fan1 dna</name>
</geneLocation>
<evidence type="ECO:0000313" key="1">
    <source>
        <dbReference type="EMBL" id="BBC81786.1"/>
    </source>
</evidence>
<proteinExistence type="predicted"/>
<dbReference type="KEGG" id="aot:AcetOri_orf00135p"/>
<organism evidence="1 2">
    <name type="scientific">Acetobacter orientalis</name>
    <dbReference type="NCBI Taxonomy" id="146474"/>
    <lineage>
        <taxon>Bacteria</taxon>
        <taxon>Pseudomonadati</taxon>
        <taxon>Pseudomonadota</taxon>
        <taxon>Alphaproteobacteria</taxon>
        <taxon>Acetobacterales</taxon>
        <taxon>Acetobacteraceae</taxon>
        <taxon>Acetobacter</taxon>
    </lineage>
</organism>
<dbReference type="AlphaFoldDB" id="A0A2Z5ZMP6"/>
<keyword evidence="1" id="KW-0614">Plasmid</keyword>